<evidence type="ECO:0000313" key="1">
    <source>
        <dbReference type="EMBL" id="EYB94760.1"/>
    </source>
</evidence>
<accession>A0A016SW60</accession>
<dbReference type="Proteomes" id="UP000024635">
    <property type="component" value="Unassembled WGS sequence"/>
</dbReference>
<dbReference type="EMBL" id="JARK01001503">
    <property type="protein sequence ID" value="EYB94760.1"/>
    <property type="molecule type" value="Genomic_DNA"/>
</dbReference>
<gene>
    <name evidence="1" type="primary">Acey_s0167.g111</name>
    <name evidence="1" type="ORF">Y032_0167g111</name>
</gene>
<sequence length="83" mass="9383">MVWHVGEGRSIKQAFVTNRLCTQSYMSHHVCQPVEHIVANVLIHELSLSSYAYYSKICITNESETLTGFYAASCGTLPLQDRF</sequence>
<comment type="caution">
    <text evidence="1">The sequence shown here is derived from an EMBL/GenBank/DDBJ whole genome shotgun (WGS) entry which is preliminary data.</text>
</comment>
<dbReference type="OrthoDB" id="5854941at2759"/>
<organism evidence="1 2">
    <name type="scientific">Ancylostoma ceylanicum</name>
    <dbReference type="NCBI Taxonomy" id="53326"/>
    <lineage>
        <taxon>Eukaryota</taxon>
        <taxon>Metazoa</taxon>
        <taxon>Ecdysozoa</taxon>
        <taxon>Nematoda</taxon>
        <taxon>Chromadorea</taxon>
        <taxon>Rhabditida</taxon>
        <taxon>Rhabditina</taxon>
        <taxon>Rhabditomorpha</taxon>
        <taxon>Strongyloidea</taxon>
        <taxon>Ancylostomatidae</taxon>
        <taxon>Ancylostomatinae</taxon>
        <taxon>Ancylostoma</taxon>
    </lineage>
</organism>
<dbReference type="AlphaFoldDB" id="A0A016SW60"/>
<proteinExistence type="predicted"/>
<keyword evidence="2" id="KW-1185">Reference proteome</keyword>
<protein>
    <submittedName>
        <fullName evidence="1">Uncharacterized protein</fullName>
    </submittedName>
</protein>
<name>A0A016SW60_9BILA</name>
<reference evidence="2" key="1">
    <citation type="journal article" date="2015" name="Nat. Genet.">
        <title>The genome and transcriptome of the zoonotic hookworm Ancylostoma ceylanicum identify infection-specific gene families.</title>
        <authorList>
            <person name="Schwarz E.M."/>
            <person name="Hu Y."/>
            <person name="Antoshechkin I."/>
            <person name="Miller M.M."/>
            <person name="Sternberg P.W."/>
            <person name="Aroian R.V."/>
        </authorList>
    </citation>
    <scope>NUCLEOTIDE SEQUENCE</scope>
    <source>
        <strain evidence="2">HY135</strain>
    </source>
</reference>
<evidence type="ECO:0000313" key="2">
    <source>
        <dbReference type="Proteomes" id="UP000024635"/>
    </source>
</evidence>